<feature type="transmembrane region" description="Helical" evidence="11">
    <location>
        <begin position="231"/>
        <end position="251"/>
    </location>
</feature>
<dbReference type="Gene3D" id="3.30.70.3040">
    <property type="match status" value="1"/>
</dbReference>
<protein>
    <recommendedName>
        <fullName evidence="3 10">Cell division protein FtsX</fullName>
    </recommendedName>
</protein>
<dbReference type="PIRSF" id="PIRSF003097">
    <property type="entry name" value="FtsX"/>
    <property type="match status" value="1"/>
</dbReference>
<evidence type="ECO:0000313" key="15">
    <source>
        <dbReference type="Proteomes" id="UP000230232"/>
    </source>
</evidence>
<dbReference type="InterPro" id="IPR040690">
    <property type="entry name" value="FtsX_ECD"/>
</dbReference>
<dbReference type="GO" id="GO:0051301">
    <property type="term" value="P:cell division"/>
    <property type="evidence" value="ECO:0007669"/>
    <property type="project" value="UniProtKB-KW"/>
</dbReference>
<keyword evidence="6 11" id="KW-0812">Transmembrane</keyword>
<sequence>MKQLRRIISTGWTNFRRNSYLSFSAVAIMSIALILLLGLVGFNFLTSKTVDSLQGKVDVSIYFRLDAEEAQILSLRDEINDLSNVVSTDYISRDEALELFKARHSEDALIQESLAELDDNPLQASLSIKATEASEFPQIVSVIEDSPYASTIDSIDFFENEAVITRIQSFSNGIRSWGLAITLVLIVIAVFVTFNTIRLTIYDQRKEIEIMKLVGASDWQVRAPYIAEGSFYGLLAGLITLVLTYGILYGLSDRIAALTGDIDLFAYFSQFWLQIVLLVLVVGVTLGVASSFIAIRRHLKV</sequence>
<evidence type="ECO:0000256" key="7">
    <source>
        <dbReference type="ARBA" id="ARBA00022989"/>
    </source>
</evidence>
<comment type="subcellular location">
    <subcellularLocation>
        <location evidence="1">Cell membrane</location>
        <topology evidence="1">Multi-pass membrane protein</topology>
    </subcellularLocation>
</comment>
<evidence type="ECO:0000256" key="4">
    <source>
        <dbReference type="ARBA" id="ARBA00022475"/>
    </source>
</evidence>
<dbReference type="InterPro" id="IPR003838">
    <property type="entry name" value="ABC3_permease_C"/>
</dbReference>
<comment type="similarity">
    <text evidence="2 10">Belongs to the ABC-4 integral membrane protein family. FtsX subfamily.</text>
</comment>
<dbReference type="EMBL" id="PCXO01000010">
    <property type="protein sequence ID" value="PIR41170.1"/>
    <property type="molecule type" value="Genomic_DNA"/>
</dbReference>
<evidence type="ECO:0000256" key="6">
    <source>
        <dbReference type="ARBA" id="ARBA00022692"/>
    </source>
</evidence>
<keyword evidence="4 10" id="KW-1003">Cell membrane</keyword>
<reference evidence="14 15" key="1">
    <citation type="submission" date="2017-09" db="EMBL/GenBank/DDBJ databases">
        <title>Depth-based differentiation of microbial function through sediment-hosted aquifers and enrichment of novel symbionts in the deep terrestrial subsurface.</title>
        <authorList>
            <person name="Probst A.J."/>
            <person name="Ladd B."/>
            <person name="Jarett J.K."/>
            <person name="Geller-Mcgrath D.E."/>
            <person name="Sieber C.M."/>
            <person name="Emerson J.B."/>
            <person name="Anantharaman K."/>
            <person name="Thomas B.C."/>
            <person name="Malmstrom R."/>
            <person name="Stieglmeier M."/>
            <person name="Klingl A."/>
            <person name="Woyke T."/>
            <person name="Ryan C.M."/>
            <person name="Banfield J.F."/>
        </authorList>
    </citation>
    <scope>NUCLEOTIDE SEQUENCE [LARGE SCALE GENOMIC DNA]</scope>
    <source>
        <strain evidence="14">CG10_big_fil_rev_8_21_14_0_10_46_23</strain>
    </source>
</reference>
<evidence type="ECO:0000256" key="10">
    <source>
        <dbReference type="PIRNR" id="PIRNR003097"/>
    </source>
</evidence>
<evidence type="ECO:0000256" key="8">
    <source>
        <dbReference type="ARBA" id="ARBA00023136"/>
    </source>
</evidence>
<feature type="transmembrane region" description="Helical" evidence="11">
    <location>
        <begin position="271"/>
        <end position="295"/>
    </location>
</feature>
<evidence type="ECO:0000256" key="1">
    <source>
        <dbReference type="ARBA" id="ARBA00004651"/>
    </source>
</evidence>
<dbReference type="Pfam" id="PF18075">
    <property type="entry name" value="FtsX_ECD"/>
    <property type="match status" value="1"/>
</dbReference>
<dbReference type="GO" id="GO:0005886">
    <property type="term" value="C:plasma membrane"/>
    <property type="evidence" value="ECO:0007669"/>
    <property type="project" value="UniProtKB-SubCell"/>
</dbReference>
<keyword evidence="7 11" id="KW-1133">Transmembrane helix</keyword>
<evidence type="ECO:0000256" key="9">
    <source>
        <dbReference type="ARBA" id="ARBA00023306"/>
    </source>
</evidence>
<feature type="domain" description="FtsX extracellular" evidence="13">
    <location>
        <begin position="57"/>
        <end position="148"/>
    </location>
</feature>
<keyword evidence="9 10" id="KW-0131">Cell cycle</keyword>
<evidence type="ECO:0000256" key="5">
    <source>
        <dbReference type="ARBA" id="ARBA00022618"/>
    </source>
</evidence>
<organism evidence="14 15">
    <name type="scientific">Candidatus Yanofskybacteria bacterium CG10_big_fil_rev_8_21_14_0_10_46_23</name>
    <dbReference type="NCBI Taxonomy" id="1975098"/>
    <lineage>
        <taxon>Bacteria</taxon>
        <taxon>Candidatus Yanofskyibacteriota</taxon>
    </lineage>
</organism>
<evidence type="ECO:0000259" key="13">
    <source>
        <dbReference type="Pfam" id="PF18075"/>
    </source>
</evidence>
<dbReference type="Proteomes" id="UP000230232">
    <property type="component" value="Unassembled WGS sequence"/>
</dbReference>
<dbReference type="AlphaFoldDB" id="A0A2H0R3Y3"/>
<keyword evidence="5 10" id="KW-0132">Cell division</keyword>
<keyword evidence="8 10" id="KW-0472">Membrane</keyword>
<dbReference type="PANTHER" id="PTHR47755">
    <property type="entry name" value="CELL DIVISION PROTEIN FTSX"/>
    <property type="match status" value="1"/>
</dbReference>
<evidence type="ECO:0000256" key="2">
    <source>
        <dbReference type="ARBA" id="ARBA00007379"/>
    </source>
</evidence>
<dbReference type="Pfam" id="PF02687">
    <property type="entry name" value="FtsX"/>
    <property type="match status" value="1"/>
</dbReference>
<accession>A0A2H0R3Y3</accession>
<evidence type="ECO:0000256" key="3">
    <source>
        <dbReference type="ARBA" id="ARBA00021907"/>
    </source>
</evidence>
<name>A0A2H0R3Y3_9BACT</name>
<evidence type="ECO:0000256" key="11">
    <source>
        <dbReference type="SAM" id="Phobius"/>
    </source>
</evidence>
<feature type="transmembrane region" description="Helical" evidence="11">
    <location>
        <begin position="20"/>
        <end position="45"/>
    </location>
</feature>
<dbReference type="InterPro" id="IPR004513">
    <property type="entry name" value="FtsX"/>
</dbReference>
<evidence type="ECO:0000259" key="12">
    <source>
        <dbReference type="Pfam" id="PF02687"/>
    </source>
</evidence>
<proteinExistence type="inferred from homology"/>
<evidence type="ECO:0000313" key="14">
    <source>
        <dbReference type="EMBL" id="PIR41170.1"/>
    </source>
</evidence>
<dbReference type="PANTHER" id="PTHR47755:SF1">
    <property type="entry name" value="CELL DIVISION PROTEIN FTSX"/>
    <property type="match status" value="1"/>
</dbReference>
<feature type="transmembrane region" description="Helical" evidence="11">
    <location>
        <begin position="177"/>
        <end position="197"/>
    </location>
</feature>
<comment type="caution">
    <text evidence="14">The sequence shown here is derived from an EMBL/GenBank/DDBJ whole genome shotgun (WGS) entry which is preliminary data.</text>
</comment>
<gene>
    <name evidence="14" type="ORF">COV31_02045</name>
</gene>
<feature type="domain" description="ABC3 transporter permease C-terminal" evidence="12">
    <location>
        <begin position="180"/>
        <end position="297"/>
    </location>
</feature>